<name>A0ABS4FVB0_9BACL</name>
<evidence type="ECO:0000256" key="3">
    <source>
        <dbReference type="ARBA" id="ARBA00023163"/>
    </source>
</evidence>
<dbReference type="InterPro" id="IPR000843">
    <property type="entry name" value="HTH_LacI"/>
</dbReference>
<dbReference type="RefSeq" id="WP_210090116.1">
    <property type="nucleotide sequence ID" value="NZ_JAGGKG010000016.1"/>
</dbReference>
<evidence type="ECO:0000259" key="4">
    <source>
        <dbReference type="PROSITE" id="PS50932"/>
    </source>
</evidence>
<dbReference type="SUPFAM" id="SSF47413">
    <property type="entry name" value="lambda repressor-like DNA-binding domains"/>
    <property type="match status" value="1"/>
</dbReference>
<reference evidence="5 6" key="1">
    <citation type="submission" date="2021-03" db="EMBL/GenBank/DDBJ databases">
        <title>Genomic Encyclopedia of Type Strains, Phase IV (KMG-IV): sequencing the most valuable type-strain genomes for metagenomic binning, comparative biology and taxonomic classification.</title>
        <authorList>
            <person name="Goeker M."/>
        </authorList>
    </citation>
    <scope>NUCLEOTIDE SEQUENCE [LARGE SCALE GENOMIC DNA]</scope>
    <source>
        <strain evidence="5 6">DSM 14349</strain>
    </source>
</reference>
<gene>
    <name evidence="5" type="ORF">J2Z32_003180</name>
</gene>
<protein>
    <submittedName>
        <fullName evidence="5">LacI family transcriptional regulator</fullName>
    </submittedName>
</protein>
<dbReference type="Gene3D" id="1.10.260.40">
    <property type="entry name" value="lambda repressor-like DNA-binding domains"/>
    <property type="match status" value="1"/>
</dbReference>
<dbReference type="Pfam" id="PF00356">
    <property type="entry name" value="LacI"/>
    <property type="match status" value="1"/>
</dbReference>
<dbReference type="InterPro" id="IPR010982">
    <property type="entry name" value="Lambda_DNA-bd_dom_sf"/>
</dbReference>
<dbReference type="Proteomes" id="UP001519272">
    <property type="component" value="Unassembled WGS sequence"/>
</dbReference>
<feature type="domain" description="HTH lacI-type" evidence="4">
    <location>
        <begin position="1"/>
        <end position="55"/>
    </location>
</feature>
<accession>A0ABS4FVB0</accession>
<dbReference type="EMBL" id="JAGGKG010000016">
    <property type="protein sequence ID" value="MBP1906518.1"/>
    <property type="molecule type" value="Genomic_DNA"/>
</dbReference>
<evidence type="ECO:0000256" key="1">
    <source>
        <dbReference type="ARBA" id="ARBA00023015"/>
    </source>
</evidence>
<keyword evidence="3" id="KW-0804">Transcription</keyword>
<dbReference type="PANTHER" id="PTHR30146:SF150">
    <property type="entry name" value="ARABINOSE METABOLISM TRANSCRIPTIONAL REPRESSOR"/>
    <property type="match status" value="1"/>
</dbReference>
<keyword evidence="1" id="KW-0805">Transcription regulation</keyword>
<dbReference type="CDD" id="cd01392">
    <property type="entry name" value="HTH_LacI"/>
    <property type="match status" value="1"/>
</dbReference>
<dbReference type="PANTHER" id="PTHR30146">
    <property type="entry name" value="LACI-RELATED TRANSCRIPTIONAL REPRESSOR"/>
    <property type="match status" value="1"/>
</dbReference>
<keyword evidence="2" id="KW-0238">DNA-binding</keyword>
<dbReference type="Pfam" id="PF13377">
    <property type="entry name" value="Peripla_BP_3"/>
    <property type="match status" value="1"/>
</dbReference>
<dbReference type="InterPro" id="IPR028082">
    <property type="entry name" value="Peripla_BP_I"/>
</dbReference>
<dbReference type="Gene3D" id="3.40.50.2300">
    <property type="match status" value="2"/>
</dbReference>
<dbReference type="PROSITE" id="PS50932">
    <property type="entry name" value="HTH_LACI_2"/>
    <property type="match status" value="1"/>
</dbReference>
<dbReference type="SUPFAM" id="SSF53822">
    <property type="entry name" value="Periplasmic binding protein-like I"/>
    <property type="match status" value="1"/>
</dbReference>
<sequence length="365" mass="40352">MKIDDIARLAGVSKSAVSLALNNKAGVSEATRQHILEISRQNGYIPRTFKSNKVAPKNNTLIRFIACKNVDIVTEHYESQPFFNELIHHLMSYAGEQGHTLVISSVSVQNLNKEIETLESEQSSAGILLLGTNLTADMIESVLSVHKNVVVMDTCLEQVDASIVGINNYLGGYQAGRFLLGQGYKSIGYVQSDVRIVNFIKRKQGFEAALKEGGLQLEDKLTYYMNPMSVVSQPSFKAEIEQIKANSKAEQLPEAIFCENDYMAISAIKTFQELGIKVPEEVAVMGFDNIFEAEIISPELTTIQVKKDVMAKTAMDVLLQKVNHADASHRSNQAEPSHVINDGINVQVYVNTEVIVRKSTSLKEV</sequence>
<evidence type="ECO:0000256" key="2">
    <source>
        <dbReference type="ARBA" id="ARBA00023125"/>
    </source>
</evidence>
<evidence type="ECO:0000313" key="5">
    <source>
        <dbReference type="EMBL" id="MBP1906518.1"/>
    </source>
</evidence>
<dbReference type="SMART" id="SM00354">
    <property type="entry name" value="HTH_LACI"/>
    <property type="match status" value="1"/>
</dbReference>
<comment type="caution">
    <text evidence="5">The sequence shown here is derived from an EMBL/GenBank/DDBJ whole genome shotgun (WGS) entry which is preliminary data.</text>
</comment>
<organism evidence="5 6">
    <name type="scientific">Paenibacillus turicensis</name>
    <dbReference type="NCBI Taxonomy" id="160487"/>
    <lineage>
        <taxon>Bacteria</taxon>
        <taxon>Bacillati</taxon>
        <taxon>Bacillota</taxon>
        <taxon>Bacilli</taxon>
        <taxon>Bacillales</taxon>
        <taxon>Paenibacillaceae</taxon>
        <taxon>Paenibacillus</taxon>
    </lineage>
</organism>
<evidence type="ECO:0000313" key="6">
    <source>
        <dbReference type="Proteomes" id="UP001519272"/>
    </source>
</evidence>
<dbReference type="PROSITE" id="PS00356">
    <property type="entry name" value="HTH_LACI_1"/>
    <property type="match status" value="1"/>
</dbReference>
<proteinExistence type="predicted"/>
<keyword evidence="6" id="KW-1185">Reference proteome</keyword>
<dbReference type="InterPro" id="IPR046335">
    <property type="entry name" value="LacI/GalR-like_sensor"/>
</dbReference>